<evidence type="ECO:0000256" key="4">
    <source>
        <dbReference type="ARBA" id="ARBA00023295"/>
    </source>
</evidence>
<dbReference type="InterPro" id="IPR008264">
    <property type="entry name" value="Beta_glucanase"/>
</dbReference>
<keyword evidence="3" id="KW-1015">Disulfide bond</keyword>
<dbReference type="InterPro" id="IPR016455">
    <property type="entry name" value="XTH"/>
</dbReference>
<dbReference type="Gene3D" id="2.60.120.200">
    <property type="match status" value="1"/>
</dbReference>
<dbReference type="FunFam" id="2.60.120.200:FF:000025">
    <property type="entry name" value="Xyloglucan endotransglucosylase/hydrolase"/>
    <property type="match status" value="1"/>
</dbReference>
<evidence type="ECO:0000313" key="9">
    <source>
        <dbReference type="EMBL" id="KAI5061247.1"/>
    </source>
</evidence>
<keyword evidence="4 7" id="KW-0326">Glycosidase</keyword>
<comment type="subcellular location">
    <subcellularLocation>
        <location evidence="7">Secreted</location>
        <location evidence="7">Cell wall</location>
    </subcellularLocation>
    <subcellularLocation>
        <location evidence="7">Secreted</location>
        <location evidence="7">Extracellular space</location>
        <location evidence="7">Apoplast</location>
    </subcellularLocation>
</comment>
<dbReference type="GO" id="GO:0004553">
    <property type="term" value="F:hydrolase activity, hydrolyzing O-glycosyl compounds"/>
    <property type="evidence" value="ECO:0007669"/>
    <property type="project" value="InterPro"/>
</dbReference>
<dbReference type="GO" id="GO:0071555">
    <property type="term" value="P:cell wall organization"/>
    <property type="evidence" value="ECO:0007669"/>
    <property type="project" value="UniProtKB-KW"/>
</dbReference>
<dbReference type="OrthoDB" id="4781at2759"/>
<name>A0A9D4U4H6_ADICA</name>
<dbReference type="PIRSF" id="PIRSF005604">
    <property type="entry name" value="XET"/>
    <property type="match status" value="1"/>
</dbReference>
<evidence type="ECO:0000313" key="10">
    <source>
        <dbReference type="Proteomes" id="UP000886520"/>
    </source>
</evidence>
<dbReference type="GO" id="GO:0048046">
    <property type="term" value="C:apoplast"/>
    <property type="evidence" value="ECO:0007669"/>
    <property type="project" value="UniProtKB-SubCell"/>
</dbReference>
<keyword evidence="10" id="KW-1185">Reference proteome</keyword>
<evidence type="ECO:0000256" key="5">
    <source>
        <dbReference type="PIRSR" id="PIRSR005604-1"/>
    </source>
</evidence>
<keyword evidence="7" id="KW-0052">Apoplast</keyword>
<evidence type="ECO:0000259" key="8">
    <source>
        <dbReference type="PROSITE" id="PS51762"/>
    </source>
</evidence>
<keyword evidence="7" id="KW-0964">Secreted</keyword>
<dbReference type="InterPro" id="IPR000757">
    <property type="entry name" value="Beta-glucanase-like"/>
</dbReference>
<gene>
    <name evidence="9" type="ORF">GOP47_0023752</name>
</gene>
<feature type="active site" description="Nucleophile" evidence="5">
    <location>
        <position position="113"/>
    </location>
</feature>
<keyword evidence="2 7" id="KW-0378">Hydrolase</keyword>
<evidence type="ECO:0000256" key="6">
    <source>
        <dbReference type="PIRSR" id="PIRSR005604-2"/>
    </source>
</evidence>
<dbReference type="InterPro" id="IPR010713">
    <property type="entry name" value="XET_C"/>
</dbReference>
<feature type="glycosylation site" description="N-linked (GlcNAc...) asparagine" evidence="6">
    <location>
        <position position="121"/>
    </location>
</feature>
<dbReference type="InterPro" id="IPR013320">
    <property type="entry name" value="ConA-like_dom_sf"/>
</dbReference>
<feature type="domain" description="GH16" evidence="8">
    <location>
        <begin position="23"/>
        <end position="227"/>
    </location>
</feature>
<evidence type="ECO:0000256" key="3">
    <source>
        <dbReference type="ARBA" id="ARBA00023157"/>
    </source>
</evidence>
<dbReference type="Pfam" id="PF00722">
    <property type="entry name" value="Glyco_hydro_16"/>
    <property type="match status" value="1"/>
</dbReference>
<evidence type="ECO:0000256" key="1">
    <source>
        <dbReference type="ARBA" id="ARBA00022679"/>
    </source>
</evidence>
<keyword evidence="7" id="KW-0961">Cell wall biogenesis/degradation</keyword>
<dbReference type="CDD" id="cd02176">
    <property type="entry name" value="GH16_XET"/>
    <property type="match status" value="1"/>
</dbReference>
<dbReference type="PANTHER" id="PTHR31062">
    <property type="entry name" value="XYLOGLUCAN ENDOTRANSGLUCOSYLASE/HYDROLASE PROTEIN 8-RELATED"/>
    <property type="match status" value="1"/>
</dbReference>
<comment type="caution">
    <text evidence="9">The sequence shown here is derived from an EMBL/GenBank/DDBJ whole genome shotgun (WGS) entry which is preliminary data.</text>
</comment>
<dbReference type="Proteomes" id="UP000886520">
    <property type="component" value="Chromosome 23"/>
</dbReference>
<keyword evidence="7" id="KW-0134">Cell wall</keyword>
<dbReference type="Pfam" id="PF06955">
    <property type="entry name" value="XET_C"/>
    <property type="match status" value="1"/>
</dbReference>
<feature type="chain" id="PRO_5039762470" description="Xyloglucan endotransglucosylase/hydrolase" evidence="7">
    <location>
        <begin position="26"/>
        <end position="302"/>
    </location>
</feature>
<accession>A0A9D4U4H6</accession>
<dbReference type="GO" id="GO:0010411">
    <property type="term" value="P:xyloglucan metabolic process"/>
    <property type="evidence" value="ECO:0007669"/>
    <property type="project" value="InterPro"/>
</dbReference>
<dbReference type="PROSITE" id="PS51762">
    <property type="entry name" value="GH16_2"/>
    <property type="match status" value="1"/>
</dbReference>
<keyword evidence="7" id="KW-0732">Signal</keyword>
<sequence>MACPTARSLLVTGVLLLISDVGLEALAQSSPSVAHTSAFEEHFDVMWATDHVKSSADGRMWNLVLDENSGSGFQSKGKFKYGWFSMKLKLVPGDSAGVVTAYYLSSNTDNRDEMDFEFLGNRSGEPYVLQTNMYVNGVGGREQRMNLWFDPTQKFHAYSILWNPHNTVFYVDQVPIRVHRNTPQTRDMYPTEQPMYVFSSIWNGDGWATRGGLDKINWEAAPFVSAYEKFHVDACEWSEMGGVPACAATTSLNWWNQPLAWSLSEKQKASYRWATSKYMGYNYCTDVARYATPPAECNVGLD</sequence>
<dbReference type="EMBL" id="JABFUD020000023">
    <property type="protein sequence ID" value="KAI5061247.1"/>
    <property type="molecule type" value="Genomic_DNA"/>
</dbReference>
<dbReference type="InterPro" id="IPR044791">
    <property type="entry name" value="Beta-glucanase/XTH"/>
</dbReference>
<dbReference type="GO" id="GO:0016762">
    <property type="term" value="F:xyloglucan:xyloglucosyl transferase activity"/>
    <property type="evidence" value="ECO:0007669"/>
    <property type="project" value="UniProtKB-EC"/>
</dbReference>
<comment type="function">
    <text evidence="7">Catalyzes xyloglucan endohydrolysis (XEH) and/or endotransglycosylation (XET). Cleaves and religates xyloglucan polymers, an essential constituent of the primary cell wall, and thereby participates in cell wall construction of growing tissues.</text>
</comment>
<dbReference type="AlphaFoldDB" id="A0A9D4U4H6"/>
<keyword evidence="1 7" id="KW-0808">Transferase</keyword>
<comment type="similarity">
    <text evidence="7">Belongs to the glycosyl hydrolase 16 family.</text>
</comment>
<dbReference type="SUPFAM" id="SSF49899">
    <property type="entry name" value="Concanavalin A-like lectins/glucanases"/>
    <property type="match status" value="1"/>
</dbReference>
<comment type="PTM">
    <text evidence="7">Contains at least one intrachain disulfide bond essential for its enzymatic activity.</text>
</comment>
<proteinExistence type="inferred from homology"/>
<feature type="signal peptide" evidence="7">
    <location>
        <begin position="1"/>
        <end position="25"/>
    </location>
</feature>
<dbReference type="PRINTS" id="PR00737">
    <property type="entry name" value="GLHYDRLASE16"/>
</dbReference>
<feature type="active site" description="Proton donor" evidence="5">
    <location>
        <position position="117"/>
    </location>
</feature>
<dbReference type="EC" id="2.4.1.207" evidence="7"/>
<protein>
    <recommendedName>
        <fullName evidence="7">Xyloglucan endotransglucosylase/hydrolase</fullName>
        <ecNumber evidence="7">2.4.1.207</ecNumber>
    </recommendedName>
</protein>
<dbReference type="GO" id="GO:0042546">
    <property type="term" value="P:cell wall biogenesis"/>
    <property type="evidence" value="ECO:0007669"/>
    <property type="project" value="InterPro"/>
</dbReference>
<evidence type="ECO:0000256" key="7">
    <source>
        <dbReference type="RuleBase" id="RU361120"/>
    </source>
</evidence>
<organism evidence="9 10">
    <name type="scientific">Adiantum capillus-veneris</name>
    <name type="common">Maidenhair fern</name>
    <dbReference type="NCBI Taxonomy" id="13818"/>
    <lineage>
        <taxon>Eukaryota</taxon>
        <taxon>Viridiplantae</taxon>
        <taxon>Streptophyta</taxon>
        <taxon>Embryophyta</taxon>
        <taxon>Tracheophyta</taxon>
        <taxon>Polypodiopsida</taxon>
        <taxon>Polypodiidae</taxon>
        <taxon>Polypodiales</taxon>
        <taxon>Pteridineae</taxon>
        <taxon>Pteridaceae</taxon>
        <taxon>Vittarioideae</taxon>
        <taxon>Adiantum</taxon>
    </lineage>
</organism>
<evidence type="ECO:0000256" key="2">
    <source>
        <dbReference type="ARBA" id="ARBA00022801"/>
    </source>
</evidence>
<reference evidence="9" key="1">
    <citation type="submission" date="2021-01" db="EMBL/GenBank/DDBJ databases">
        <title>Adiantum capillus-veneris genome.</title>
        <authorList>
            <person name="Fang Y."/>
            <person name="Liao Q."/>
        </authorList>
    </citation>
    <scope>NUCLEOTIDE SEQUENCE</scope>
    <source>
        <strain evidence="9">H3</strain>
        <tissue evidence="9">Leaf</tissue>
    </source>
</reference>